<comment type="caution">
    <text evidence="1">The sequence shown here is derived from an EMBL/GenBank/DDBJ whole genome shotgun (WGS) entry which is preliminary data.</text>
</comment>
<evidence type="ECO:0000313" key="2">
    <source>
        <dbReference type="Proteomes" id="UP001229081"/>
    </source>
</evidence>
<dbReference type="AlphaFoldDB" id="A0AAJ1SDE3"/>
<protein>
    <submittedName>
        <fullName evidence="1">Uncharacterized protein</fullName>
    </submittedName>
</protein>
<evidence type="ECO:0000313" key="1">
    <source>
        <dbReference type="EMBL" id="MDP7737003.1"/>
    </source>
</evidence>
<gene>
    <name evidence="1" type="ORF">QXL92_19865</name>
</gene>
<organism evidence="1 2">
    <name type="scientific">Mycobacterium paragordonae</name>
    <dbReference type="NCBI Taxonomy" id="1389713"/>
    <lineage>
        <taxon>Bacteria</taxon>
        <taxon>Bacillati</taxon>
        <taxon>Actinomycetota</taxon>
        <taxon>Actinomycetes</taxon>
        <taxon>Mycobacteriales</taxon>
        <taxon>Mycobacteriaceae</taxon>
        <taxon>Mycobacterium</taxon>
    </lineage>
</organism>
<proteinExistence type="predicted"/>
<accession>A0AAJ1SDE3</accession>
<dbReference type="Proteomes" id="UP001229081">
    <property type="component" value="Unassembled WGS sequence"/>
</dbReference>
<sequence length="115" mass="12780">MTLEERGASPDGRFIVRVEQLEARAFQWVDTPQLVDTATGLVLVQLADACWHLDSADWCGESVVVMRLRHFPDGLPSYEVRVDCGQLTALVDGGDPRPLAELEEMLETAARGRTR</sequence>
<reference evidence="1" key="1">
    <citation type="submission" date="2023-06" db="EMBL/GenBank/DDBJ databases">
        <title>Identification of two novel mycobacterium reveal diversities and complexities of Mycobacterium gordonae clade.</title>
        <authorList>
            <person name="Matsumoto Y."/>
            <person name="Nakamura S."/>
            <person name="Motooka D."/>
            <person name="Fukushima K."/>
        </authorList>
    </citation>
    <scope>NUCLEOTIDE SEQUENCE</scope>
    <source>
        <strain evidence="1">TY812</strain>
    </source>
</reference>
<dbReference type="RefSeq" id="WP_306255362.1">
    <property type="nucleotide sequence ID" value="NZ_JAUFSA010000001.1"/>
</dbReference>
<name>A0AAJ1SDE3_9MYCO</name>
<dbReference type="EMBL" id="JAUFSA010000001">
    <property type="protein sequence ID" value="MDP7737003.1"/>
    <property type="molecule type" value="Genomic_DNA"/>
</dbReference>